<accession>A0A1G7IF17</accession>
<evidence type="ECO:0000313" key="5">
    <source>
        <dbReference type="Proteomes" id="UP000182114"/>
    </source>
</evidence>
<dbReference type="RefSeq" id="WP_074538697.1">
    <property type="nucleotide sequence ID" value="NZ_FNBD01000007.1"/>
</dbReference>
<keyword evidence="2" id="KW-0186">Copper</keyword>
<reference evidence="5" key="1">
    <citation type="submission" date="2016-10" db="EMBL/GenBank/DDBJ databases">
        <authorList>
            <person name="Varghese N."/>
            <person name="Submissions S."/>
        </authorList>
    </citation>
    <scope>NUCLEOTIDE SEQUENCE [LARGE SCALE GENOMIC DNA]</scope>
    <source>
        <strain evidence="5">DSM 24729</strain>
    </source>
</reference>
<feature type="binding site" evidence="2">
    <location>
        <position position="178"/>
    </location>
    <ligand>
        <name>Cu cation</name>
        <dbReference type="ChEBI" id="CHEBI:23378"/>
    </ligand>
</feature>
<feature type="binding site" evidence="2">
    <location>
        <position position="92"/>
    </location>
    <ligand>
        <name>Cu cation</name>
        <dbReference type="ChEBI" id="CHEBI:23378"/>
    </ligand>
</feature>
<feature type="binding site" evidence="2">
    <location>
        <position position="88"/>
    </location>
    <ligand>
        <name>Cu cation</name>
        <dbReference type="ChEBI" id="CHEBI:23378"/>
    </ligand>
</feature>
<dbReference type="AlphaFoldDB" id="A0A1G7IF17"/>
<dbReference type="EMBL" id="FNBD01000007">
    <property type="protein sequence ID" value="SDF11104.1"/>
    <property type="molecule type" value="Genomic_DNA"/>
</dbReference>
<dbReference type="GO" id="GO:0046872">
    <property type="term" value="F:metal ion binding"/>
    <property type="evidence" value="ECO:0007669"/>
    <property type="project" value="UniProtKB-KW"/>
</dbReference>
<feature type="disulfide bond" description="Redox-active" evidence="3">
    <location>
        <begin position="88"/>
        <end position="92"/>
    </location>
</feature>
<dbReference type="PANTHER" id="PTHR12151">
    <property type="entry name" value="ELECTRON TRANSPORT PROTIN SCO1/SENC FAMILY MEMBER"/>
    <property type="match status" value="1"/>
</dbReference>
<dbReference type="Pfam" id="PF02630">
    <property type="entry name" value="SCO1-SenC"/>
    <property type="match status" value="1"/>
</dbReference>
<dbReference type="Gene3D" id="3.40.30.10">
    <property type="entry name" value="Glutaredoxin"/>
    <property type="match status" value="1"/>
</dbReference>
<evidence type="ECO:0000313" key="4">
    <source>
        <dbReference type="EMBL" id="SDF11104.1"/>
    </source>
</evidence>
<keyword evidence="3" id="KW-1015">Disulfide bond</keyword>
<comment type="similarity">
    <text evidence="1">Belongs to the SCO1/2 family.</text>
</comment>
<protein>
    <submittedName>
        <fullName evidence="4">Protein SCO1/2</fullName>
    </submittedName>
</protein>
<dbReference type="InterPro" id="IPR003782">
    <property type="entry name" value="SCO1/SenC"/>
</dbReference>
<dbReference type="InterPro" id="IPR036249">
    <property type="entry name" value="Thioredoxin-like_sf"/>
</dbReference>
<proteinExistence type="inferred from homology"/>
<keyword evidence="5" id="KW-1185">Reference proteome</keyword>
<dbReference type="SUPFAM" id="SSF52833">
    <property type="entry name" value="Thioredoxin-like"/>
    <property type="match status" value="1"/>
</dbReference>
<sequence length="218" mass="25048">MQQIVLILSLFLVLSSCKNEKKINTDSLKNGKQISALPYFNTADFTPQWNTPIHKIPSFSFLDQNGDTITNATYKGHIYVANFFFTICPGICPKLTENMSSLQEVYQNDDAIMLLSHTVMPWVDTVEELKKYSRIKNVDAKKWHLVTGDKTELYTIARDGYFADDDFTKTTDVDDFIHTENFILVDKSGYIRGVYNGTIALDIKRLIRHIDILKNEDF</sequence>
<evidence type="ECO:0000256" key="1">
    <source>
        <dbReference type="ARBA" id="ARBA00010996"/>
    </source>
</evidence>
<name>A0A1G7IF17_9FLAO</name>
<evidence type="ECO:0000256" key="3">
    <source>
        <dbReference type="PIRSR" id="PIRSR603782-2"/>
    </source>
</evidence>
<evidence type="ECO:0000256" key="2">
    <source>
        <dbReference type="PIRSR" id="PIRSR603782-1"/>
    </source>
</evidence>
<organism evidence="4 5">
    <name type="scientific">Cellulophaga baltica</name>
    <dbReference type="NCBI Taxonomy" id="76594"/>
    <lineage>
        <taxon>Bacteria</taxon>
        <taxon>Pseudomonadati</taxon>
        <taxon>Bacteroidota</taxon>
        <taxon>Flavobacteriia</taxon>
        <taxon>Flavobacteriales</taxon>
        <taxon>Flavobacteriaceae</taxon>
        <taxon>Cellulophaga</taxon>
    </lineage>
</organism>
<gene>
    <name evidence="4" type="ORF">SAMN04487992_107200</name>
</gene>
<keyword evidence="2" id="KW-0479">Metal-binding</keyword>
<dbReference type="PANTHER" id="PTHR12151:SF25">
    <property type="entry name" value="LINALOOL DEHYDRATASE_ISOMERASE DOMAIN-CONTAINING PROTEIN"/>
    <property type="match status" value="1"/>
</dbReference>
<dbReference type="CDD" id="cd02968">
    <property type="entry name" value="SCO"/>
    <property type="match status" value="1"/>
</dbReference>
<dbReference type="Proteomes" id="UP000182114">
    <property type="component" value="Unassembled WGS sequence"/>
</dbReference>